<name>A0A835TEW1_9CHLO</name>
<feature type="domain" description="FAD-binding PCMH-type" evidence="6">
    <location>
        <begin position="30"/>
        <end position="198"/>
    </location>
</feature>
<keyword evidence="8" id="KW-1185">Reference proteome</keyword>
<gene>
    <name evidence="7" type="ORF">HYH02_006609</name>
</gene>
<dbReference type="PANTHER" id="PTHR42973">
    <property type="entry name" value="BINDING OXIDOREDUCTASE, PUTATIVE (AFU_ORTHOLOGUE AFUA_1G17690)-RELATED"/>
    <property type="match status" value="1"/>
</dbReference>
<keyword evidence="5" id="KW-0560">Oxidoreductase</keyword>
<proteinExistence type="inferred from homology"/>
<dbReference type="InterPro" id="IPR016166">
    <property type="entry name" value="FAD-bd_PCMH"/>
</dbReference>
<dbReference type="EMBL" id="JAEHOD010000041">
    <property type="protein sequence ID" value="KAG2439084.1"/>
    <property type="molecule type" value="Genomic_DNA"/>
</dbReference>
<dbReference type="SUPFAM" id="SSF56176">
    <property type="entry name" value="FAD-binding/transporter-associated domain-like"/>
    <property type="match status" value="1"/>
</dbReference>
<evidence type="ECO:0000256" key="1">
    <source>
        <dbReference type="ARBA" id="ARBA00001974"/>
    </source>
</evidence>
<dbReference type="InterPro" id="IPR036318">
    <property type="entry name" value="FAD-bd_PCMH-like_sf"/>
</dbReference>
<comment type="cofactor">
    <cofactor evidence="1">
        <name>FAD</name>
        <dbReference type="ChEBI" id="CHEBI:57692"/>
    </cofactor>
</comment>
<sequence>MSIGGPLAVAAADFPVYSASNFKSCMMDAAKASPLTVVWPVDAEYEQAAMCPNVRNQVAHPTAVVYAKATADVVNTVQVNLSSNASASGNLTAWTGAGITNALLVAELYTKGPAGVASLSGSCPSVGTGGYYLGGGMGILSPKYGLGCDQVVALEVVLANGTVVTVDAEHHSDLFWAACGGGPGFGIVTRYKVKGIFLGSKDAGTEAFLASGLLEVGGVVLDQLPPVEYPSFGIFMFDEYMRLMNDWNGKLLEQELGHIWDRSNPEHYAKFLQLALQPGSLVSSAEHKFWRWFVMNACYMVPELSPAALKALMDFQSSPTIDECAAAVAAGAGKSELTEPIEYLCLAKELSNSINWNHLLGGAVSAVPSDATAYPHRKMISPLCHEPSMPYGSYDSNGELLPSANFTLYGVTMTYKPALLLEAFIARIKQFQRALVTTTPNIGTYYNYILPSLEDWQHSYWGANYPRLQRVKAAYDPRDMFTKPYTVEQPVRNFTCLPSQ</sequence>
<dbReference type="GO" id="GO:0071949">
    <property type="term" value="F:FAD binding"/>
    <property type="evidence" value="ECO:0007669"/>
    <property type="project" value="InterPro"/>
</dbReference>
<keyword evidence="3" id="KW-0285">Flavoprotein</keyword>
<evidence type="ECO:0000256" key="5">
    <source>
        <dbReference type="ARBA" id="ARBA00023002"/>
    </source>
</evidence>
<dbReference type="InterPro" id="IPR050416">
    <property type="entry name" value="FAD-linked_Oxidoreductase"/>
</dbReference>
<dbReference type="Pfam" id="PF01565">
    <property type="entry name" value="FAD_binding_4"/>
    <property type="match status" value="1"/>
</dbReference>
<protein>
    <recommendedName>
        <fullName evidence="6">FAD-binding PCMH-type domain-containing protein</fullName>
    </recommendedName>
</protein>
<keyword evidence="4" id="KW-0274">FAD</keyword>
<dbReference type="Pfam" id="PF08031">
    <property type="entry name" value="BBE"/>
    <property type="match status" value="1"/>
</dbReference>
<evidence type="ECO:0000313" key="8">
    <source>
        <dbReference type="Proteomes" id="UP000613740"/>
    </source>
</evidence>
<dbReference type="Proteomes" id="UP000613740">
    <property type="component" value="Unassembled WGS sequence"/>
</dbReference>
<evidence type="ECO:0000256" key="4">
    <source>
        <dbReference type="ARBA" id="ARBA00022827"/>
    </source>
</evidence>
<organism evidence="7 8">
    <name type="scientific">Chlamydomonas schloesseri</name>
    <dbReference type="NCBI Taxonomy" id="2026947"/>
    <lineage>
        <taxon>Eukaryota</taxon>
        <taxon>Viridiplantae</taxon>
        <taxon>Chlorophyta</taxon>
        <taxon>core chlorophytes</taxon>
        <taxon>Chlorophyceae</taxon>
        <taxon>CS clade</taxon>
        <taxon>Chlamydomonadales</taxon>
        <taxon>Chlamydomonadaceae</taxon>
        <taxon>Chlamydomonas</taxon>
    </lineage>
</organism>
<dbReference type="PANTHER" id="PTHR42973:SF39">
    <property type="entry name" value="FAD-BINDING PCMH-TYPE DOMAIN-CONTAINING PROTEIN"/>
    <property type="match status" value="1"/>
</dbReference>
<dbReference type="PROSITE" id="PS51387">
    <property type="entry name" value="FAD_PCMH"/>
    <property type="match status" value="1"/>
</dbReference>
<dbReference type="InterPro" id="IPR012951">
    <property type="entry name" value="BBE"/>
</dbReference>
<evidence type="ECO:0000259" key="6">
    <source>
        <dbReference type="PROSITE" id="PS51387"/>
    </source>
</evidence>
<dbReference type="OrthoDB" id="525608at2759"/>
<dbReference type="AlphaFoldDB" id="A0A835TEW1"/>
<reference evidence="7" key="1">
    <citation type="journal article" date="2020" name="bioRxiv">
        <title>Comparative genomics of Chlamydomonas.</title>
        <authorList>
            <person name="Craig R.J."/>
            <person name="Hasan A.R."/>
            <person name="Ness R.W."/>
            <person name="Keightley P.D."/>
        </authorList>
    </citation>
    <scope>NUCLEOTIDE SEQUENCE</scope>
    <source>
        <strain evidence="7">CCAP 11/173</strain>
    </source>
</reference>
<dbReference type="InterPro" id="IPR006094">
    <property type="entry name" value="Oxid_FAD_bind_N"/>
</dbReference>
<accession>A0A835TEW1</accession>
<evidence type="ECO:0000256" key="3">
    <source>
        <dbReference type="ARBA" id="ARBA00022630"/>
    </source>
</evidence>
<evidence type="ECO:0000256" key="2">
    <source>
        <dbReference type="ARBA" id="ARBA00005466"/>
    </source>
</evidence>
<dbReference type="Gene3D" id="3.30.465.10">
    <property type="match status" value="2"/>
</dbReference>
<comment type="caution">
    <text evidence="7">The sequence shown here is derived from an EMBL/GenBank/DDBJ whole genome shotgun (WGS) entry which is preliminary data.</text>
</comment>
<dbReference type="GO" id="GO:0016491">
    <property type="term" value="F:oxidoreductase activity"/>
    <property type="evidence" value="ECO:0007669"/>
    <property type="project" value="UniProtKB-KW"/>
</dbReference>
<comment type="similarity">
    <text evidence="2">Belongs to the oxygen-dependent FAD-linked oxidoreductase family.</text>
</comment>
<dbReference type="InterPro" id="IPR016169">
    <property type="entry name" value="FAD-bd_PCMH_sub2"/>
</dbReference>
<evidence type="ECO:0000313" key="7">
    <source>
        <dbReference type="EMBL" id="KAG2439084.1"/>
    </source>
</evidence>